<evidence type="ECO:0000313" key="14">
    <source>
        <dbReference type="Proteomes" id="UP000630353"/>
    </source>
</evidence>
<gene>
    <name evidence="13" type="primary">thiE-2</name>
    <name evidence="9" type="synonym">thiE</name>
    <name evidence="13" type="ORF">GCM10017083_24300</name>
</gene>
<feature type="binding site" evidence="9">
    <location>
        <position position="168"/>
    </location>
    <ligand>
        <name>2-[(2R,5Z)-2-carboxy-4-methylthiazol-5(2H)-ylidene]ethyl phosphate</name>
        <dbReference type="ChEBI" id="CHEBI:62899"/>
    </ligand>
</feature>
<dbReference type="GO" id="GO:0000287">
    <property type="term" value="F:magnesium ion binding"/>
    <property type="evidence" value="ECO:0007669"/>
    <property type="project" value="UniProtKB-UniRule"/>
</dbReference>
<feature type="binding site" evidence="9">
    <location>
        <position position="73"/>
    </location>
    <ligand>
        <name>Mg(2+)</name>
        <dbReference type="ChEBI" id="CHEBI:18420"/>
    </ligand>
</feature>
<keyword evidence="2 9" id="KW-0808">Transferase</keyword>
<dbReference type="NCBIfam" id="TIGR00693">
    <property type="entry name" value="thiE"/>
    <property type="match status" value="1"/>
</dbReference>
<dbReference type="PANTHER" id="PTHR20857">
    <property type="entry name" value="THIAMINE-PHOSPHATE PYROPHOSPHORYLASE"/>
    <property type="match status" value="1"/>
</dbReference>
<dbReference type="InterPro" id="IPR013785">
    <property type="entry name" value="Aldolase_TIM"/>
</dbReference>
<comment type="function">
    <text evidence="9">Condenses 4-methyl-5-(beta-hydroxyethyl)thiazole monophosphate (THZ-P) and 2-methyl-4-amino-5-hydroxymethyl pyrimidine pyrophosphate (HMP-PP) to form thiamine monophosphate (TMP).</text>
</comment>
<dbReference type="InterPro" id="IPR034291">
    <property type="entry name" value="TMP_synthase"/>
</dbReference>
<dbReference type="Pfam" id="PF02581">
    <property type="entry name" value="TMP-TENI"/>
    <property type="match status" value="1"/>
</dbReference>
<accession>A0A918XTC5</accession>
<dbReference type="EC" id="2.5.1.3" evidence="9"/>
<comment type="cofactor">
    <cofactor evidence="9">
        <name>Mg(2+)</name>
        <dbReference type="ChEBI" id="CHEBI:18420"/>
    </cofactor>
    <text evidence="9">Binds 1 Mg(2+) ion per subunit.</text>
</comment>
<dbReference type="AlphaFoldDB" id="A0A918XTC5"/>
<comment type="catalytic activity">
    <reaction evidence="6 9 10">
        <text>4-methyl-5-(2-phosphooxyethyl)-thiazole + 4-amino-2-methyl-5-(diphosphooxymethyl)pyrimidine + H(+) = thiamine phosphate + diphosphate</text>
        <dbReference type="Rhea" id="RHEA:22328"/>
        <dbReference type="ChEBI" id="CHEBI:15378"/>
        <dbReference type="ChEBI" id="CHEBI:33019"/>
        <dbReference type="ChEBI" id="CHEBI:37575"/>
        <dbReference type="ChEBI" id="CHEBI:57841"/>
        <dbReference type="ChEBI" id="CHEBI:58296"/>
        <dbReference type="EC" id="2.5.1.3"/>
    </reaction>
</comment>
<reference evidence="13" key="1">
    <citation type="journal article" date="2014" name="Int. J. Syst. Evol. Microbiol.">
        <title>Complete genome sequence of Corynebacterium casei LMG S-19264T (=DSM 44701T), isolated from a smear-ripened cheese.</title>
        <authorList>
            <consortium name="US DOE Joint Genome Institute (JGI-PGF)"/>
            <person name="Walter F."/>
            <person name="Albersmeier A."/>
            <person name="Kalinowski J."/>
            <person name="Ruckert C."/>
        </authorList>
    </citation>
    <scope>NUCLEOTIDE SEQUENCE</scope>
    <source>
        <strain evidence="13">KCTC 42651</strain>
    </source>
</reference>
<evidence type="ECO:0000256" key="5">
    <source>
        <dbReference type="ARBA" id="ARBA00022977"/>
    </source>
</evidence>
<dbReference type="RefSeq" id="WP_189989826.1">
    <property type="nucleotide sequence ID" value="NZ_BMZS01000005.1"/>
</dbReference>
<feature type="binding site" evidence="9">
    <location>
        <position position="111"/>
    </location>
    <ligand>
        <name>4-amino-2-methyl-5-(diphosphooxymethyl)pyrimidine</name>
        <dbReference type="ChEBI" id="CHEBI:57841"/>
    </ligand>
</feature>
<dbReference type="Proteomes" id="UP000630353">
    <property type="component" value="Unassembled WGS sequence"/>
</dbReference>
<dbReference type="CDD" id="cd00564">
    <property type="entry name" value="TMP_TenI"/>
    <property type="match status" value="1"/>
</dbReference>
<keyword evidence="14" id="KW-1185">Reference proteome</keyword>
<sequence>MTRRPFDLSLYLVTDPALVRGRPLEAVVAAAVDGGATLVQLRDKTADTGALIATAARLLDVLRPRGVPLVINDRVDVALAVGADGVHVGQSDMPAATVRRLLGEHAIVGLSVTREAELAAVDPAVVDYLGVGPVFATATKADAAAPLDDATIRRIVAASRLPTVGIGGIHAGNAGRPRALGLDGIAVVSAVCAAADPGAAARSLRAAFA</sequence>
<dbReference type="Gene3D" id="3.20.20.70">
    <property type="entry name" value="Aldolase class I"/>
    <property type="match status" value="1"/>
</dbReference>
<evidence type="ECO:0000259" key="12">
    <source>
        <dbReference type="Pfam" id="PF02581"/>
    </source>
</evidence>
<evidence type="ECO:0000256" key="10">
    <source>
        <dbReference type="RuleBase" id="RU003826"/>
    </source>
</evidence>
<dbReference type="HAMAP" id="MF_00097">
    <property type="entry name" value="TMP_synthase"/>
    <property type="match status" value="1"/>
</dbReference>
<organism evidence="13 14">
    <name type="scientific">Thalassobaculum fulvum</name>
    <dbReference type="NCBI Taxonomy" id="1633335"/>
    <lineage>
        <taxon>Bacteria</taxon>
        <taxon>Pseudomonadati</taxon>
        <taxon>Pseudomonadota</taxon>
        <taxon>Alphaproteobacteria</taxon>
        <taxon>Rhodospirillales</taxon>
        <taxon>Thalassobaculaceae</taxon>
        <taxon>Thalassobaculum</taxon>
    </lineage>
</organism>
<reference evidence="13" key="2">
    <citation type="submission" date="2020-09" db="EMBL/GenBank/DDBJ databases">
        <authorList>
            <person name="Sun Q."/>
            <person name="Kim S."/>
        </authorList>
    </citation>
    <scope>NUCLEOTIDE SEQUENCE</scope>
    <source>
        <strain evidence="13">KCTC 42651</strain>
    </source>
</reference>
<feature type="binding site" evidence="9">
    <location>
        <begin position="137"/>
        <end position="139"/>
    </location>
    <ligand>
        <name>2-[(2R,5Z)-2-carboxy-4-methylthiazol-5(2H)-ylidene]ethyl phosphate</name>
        <dbReference type="ChEBI" id="CHEBI:62899"/>
    </ligand>
</feature>
<feature type="domain" description="Thiamine phosphate synthase/TenI" evidence="12">
    <location>
        <begin position="10"/>
        <end position="191"/>
    </location>
</feature>
<dbReference type="InterPro" id="IPR022998">
    <property type="entry name" value="ThiamineP_synth_TenI"/>
</dbReference>
<protein>
    <recommendedName>
        <fullName evidence="9">Thiamine-phosphate synthase</fullName>
        <shortName evidence="9">TP synthase</shortName>
        <shortName evidence="9">TPS</shortName>
        <ecNumber evidence="9">2.5.1.3</ecNumber>
    </recommendedName>
    <alternativeName>
        <fullName evidence="9">Thiamine-phosphate pyrophosphorylase</fullName>
        <shortName evidence="9">TMP pyrophosphorylase</shortName>
        <shortName evidence="9">TMP-PPase</shortName>
    </alternativeName>
</protein>
<comment type="catalytic activity">
    <reaction evidence="8 9 10">
        <text>2-[(2R,5Z)-2-carboxy-4-methylthiazol-5(2H)-ylidene]ethyl phosphate + 4-amino-2-methyl-5-(diphosphooxymethyl)pyrimidine + 2 H(+) = thiamine phosphate + CO2 + diphosphate</text>
        <dbReference type="Rhea" id="RHEA:47844"/>
        <dbReference type="ChEBI" id="CHEBI:15378"/>
        <dbReference type="ChEBI" id="CHEBI:16526"/>
        <dbReference type="ChEBI" id="CHEBI:33019"/>
        <dbReference type="ChEBI" id="CHEBI:37575"/>
        <dbReference type="ChEBI" id="CHEBI:57841"/>
        <dbReference type="ChEBI" id="CHEBI:62899"/>
        <dbReference type="EC" id="2.5.1.3"/>
    </reaction>
</comment>
<dbReference type="InterPro" id="IPR036206">
    <property type="entry name" value="ThiamineP_synth_sf"/>
</dbReference>
<evidence type="ECO:0000313" key="13">
    <source>
        <dbReference type="EMBL" id="GHD50710.1"/>
    </source>
</evidence>
<feature type="binding site" evidence="9">
    <location>
        <begin position="188"/>
        <end position="189"/>
    </location>
    <ligand>
        <name>2-[(2R,5Z)-2-carboxy-4-methylthiazol-5(2H)-ylidene]ethyl phosphate</name>
        <dbReference type="ChEBI" id="CHEBI:62899"/>
    </ligand>
</feature>
<feature type="binding site" evidence="9">
    <location>
        <position position="140"/>
    </location>
    <ligand>
        <name>4-amino-2-methyl-5-(diphosphooxymethyl)pyrimidine</name>
        <dbReference type="ChEBI" id="CHEBI:57841"/>
    </ligand>
</feature>
<evidence type="ECO:0000256" key="11">
    <source>
        <dbReference type="RuleBase" id="RU004253"/>
    </source>
</evidence>
<keyword evidence="3 9" id="KW-0479">Metal-binding</keyword>
<dbReference type="SUPFAM" id="SSF51391">
    <property type="entry name" value="Thiamin phosphate synthase"/>
    <property type="match status" value="1"/>
</dbReference>
<evidence type="ECO:0000256" key="2">
    <source>
        <dbReference type="ARBA" id="ARBA00022679"/>
    </source>
</evidence>
<evidence type="ECO:0000256" key="1">
    <source>
        <dbReference type="ARBA" id="ARBA00005165"/>
    </source>
</evidence>
<proteinExistence type="inferred from homology"/>
<comment type="catalytic activity">
    <reaction evidence="7 9 10">
        <text>2-(2-carboxy-4-methylthiazol-5-yl)ethyl phosphate + 4-amino-2-methyl-5-(diphosphooxymethyl)pyrimidine + 2 H(+) = thiamine phosphate + CO2 + diphosphate</text>
        <dbReference type="Rhea" id="RHEA:47848"/>
        <dbReference type="ChEBI" id="CHEBI:15378"/>
        <dbReference type="ChEBI" id="CHEBI:16526"/>
        <dbReference type="ChEBI" id="CHEBI:33019"/>
        <dbReference type="ChEBI" id="CHEBI:37575"/>
        <dbReference type="ChEBI" id="CHEBI:57841"/>
        <dbReference type="ChEBI" id="CHEBI:62890"/>
        <dbReference type="EC" id="2.5.1.3"/>
    </reaction>
</comment>
<name>A0A918XTC5_9PROT</name>
<keyword evidence="5 9" id="KW-0784">Thiamine biosynthesis</keyword>
<dbReference type="PANTHER" id="PTHR20857:SF23">
    <property type="entry name" value="THIAMINE BIOSYNTHETIC BIFUNCTIONAL ENZYME"/>
    <property type="match status" value="1"/>
</dbReference>
<evidence type="ECO:0000256" key="9">
    <source>
        <dbReference type="HAMAP-Rule" id="MF_00097"/>
    </source>
</evidence>
<comment type="similarity">
    <text evidence="9 10">Belongs to the thiamine-phosphate synthase family.</text>
</comment>
<dbReference type="GO" id="GO:0004789">
    <property type="term" value="F:thiamine-phosphate diphosphorylase activity"/>
    <property type="evidence" value="ECO:0007669"/>
    <property type="project" value="UniProtKB-UniRule"/>
</dbReference>
<keyword evidence="4 9" id="KW-0460">Magnesium</keyword>
<evidence type="ECO:0000256" key="7">
    <source>
        <dbReference type="ARBA" id="ARBA00047851"/>
    </source>
</evidence>
<evidence type="ECO:0000256" key="3">
    <source>
        <dbReference type="ARBA" id="ARBA00022723"/>
    </source>
</evidence>
<dbReference type="GO" id="GO:0009229">
    <property type="term" value="P:thiamine diphosphate biosynthetic process"/>
    <property type="evidence" value="ECO:0007669"/>
    <property type="project" value="UniProtKB-UniRule"/>
</dbReference>
<feature type="binding site" evidence="9">
    <location>
        <begin position="40"/>
        <end position="44"/>
    </location>
    <ligand>
        <name>4-amino-2-methyl-5-(diphosphooxymethyl)pyrimidine</name>
        <dbReference type="ChEBI" id="CHEBI:57841"/>
    </ligand>
</feature>
<comment type="pathway">
    <text evidence="1 9 11">Cofactor biosynthesis; thiamine diphosphate biosynthesis; thiamine phosphate from 4-amino-2-methyl-5-diphosphomethylpyrimidine and 4-methyl-5-(2-phosphoethyl)-thiazole: step 1/1.</text>
</comment>
<comment type="caution">
    <text evidence="13">The sequence shown here is derived from an EMBL/GenBank/DDBJ whole genome shotgun (WGS) entry which is preliminary data.</text>
</comment>
<dbReference type="EMBL" id="BMZS01000005">
    <property type="protein sequence ID" value="GHD50710.1"/>
    <property type="molecule type" value="Genomic_DNA"/>
</dbReference>
<feature type="binding site" evidence="9">
    <location>
        <position position="92"/>
    </location>
    <ligand>
        <name>Mg(2+)</name>
        <dbReference type="ChEBI" id="CHEBI:18420"/>
    </ligand>
</feature>
<evidence type="ECO:0000256" key="6">
    <source>
        <dbReference type="ARBA" id="ARBA00047334"/>
    </source>
</evidence>
<feature type="binding site" evidence="9">
    <location>
        <position position="72"/>
    </location>
    <ligand>
        <name>4-amino-2-methyl-5-(diphosphooxymethyl)pyrimidine</name>
        <dbReference type="ChEBI" id="CHEBI:57841"/>
    </ligand>
</feature>
<evidence type="ECO:0000256" key="4">
    <source>
        <dbReference type="ARBA" id="ARBA00022842"/>
    </source>
</evidence>
<dbReference type="GO" id="GO:0009228">
    <property type="term" value="P:thiamine biosynthetic process"/>
    <property type="evidence" value="ECO:0007669"/>
    <property type="project" value="UniProtKB-KW"/>
</dbReference>
<evidence type="ECO:0000256" key="8">
    <source>
        <dbReference type="ARBA" id="ARBA00047883"/>
    </source>
</evidence>
<dbReference type="GO" id="GO:0005737">
    <property type="term" value="C:cytoplasm"/>
    <property type="evidence" value="ECO:0007669"/>
    <property type="project" value="TreeGrafter"/>
</dbReference>